<reference evidence="1 2" key="1">
    <citation type="journal article" date="2017" name="Nature">
        <title>Atmospheric trace gases support primary production in Antarctic desert surface soil.</title>
        <authorList>
            <person name="Ji M."/>
            <person name="Greening C."/>
            <person name="Vanwonterghem I."/>
            <person name="Carere C.R."/>
            <person name="Bay S.K."/>
            <person name="Steen J.A."/>
            <person name="Montgomery K."/>
            <person name="Lines T."/>
            <person name="Beardall J."/>
            <person name="van Dorst J."/>
            <person name="Snape I."/>
            <person name="Stott M.B."/>
            <person name="Hugenholtz P."/>
            <person name="Ferrari B.C."/>
        </authorList>
    </citation>
    <scope>NUCLEOTIDE SEQUENCE [LARGE SCALE GENOMIC DNA]</scope>
    <source>
        <strain evidence="1">RRmetagenome_bin12</strain>
    </source>
</reference>
<dbReference type="EMBL" id="QHBU01000136">
    <property type="protein sequence ID" value="PZR80772.1"/>
    <property type="molecule type" value="Genomic_DNA"/>
</dbReference>
<protein>
    <submittedName>
        <fullName evidence="1">Type I-U CRISPR-associated protein Cas5/Cas6</fullName>
    </submittedName>
</protein>
<evidence type="ECO:0000313" key="2">
    <source>
        <dbReference type="Proteomes" id="UP000248724"/>
    </source>
</evidence>
<dbReference type="AlphaFoldDB" id="A0A2W5Z640"/>
<dbReference type="InterPro" id="IPR019089">
    <property type="entry name" value="Cas_GSU0054"/>
</dbReference>
<dbReference type="Proteomes" id="UP000248724">
    <property type="component" value="Unassembled WGS sequence"/>
</dbReference>
<gene>
    <name evidence="1" type="primary">cas5u6u</name>
    <name evidence="1" type="ORF">DLM65_07430</name>
</gene>
<proteinExistence type="predicted"/>
<name>A0A2W5Z640_9BACT</name>
<evidence type="ECO:0000313" key="1">
    <source>
        <dbReference type="EMBL" id="PZR80772.1"/>
    </source>
</evidence>
<sequence length="145" mass="15740">VSALARLEALRGREFVSDFRAARLGLEAVGDVSTVAPRLVGPSSVWRSHTPFAPPRHAKGGITTWEPHVEAQVCEELNRRGFPEPSSVRVLRGDWLSFRRHRISERLAASRSAVGVEIVFSEPVAGPLALGGLSHFGLGLFVPEP</sequence>
<accession>A0A2W5Z640</accession>
<comment type="caution">
    <text evidence="1">The sequence shown here is derived from an EMBL/GenBank/DDBJ whole genome shotgun (WGS) entry which is preliminary data.</text>
</comment>
<dbReference type="NCBIfam" id="TIGR02165">
    <property type="entry name" value="cas5_6_GSU0054"/>
    <property type="match status" value="1"/>
</dbReference>
<feature type="non-terminal residue" evidence="1">
    <location>
        <position position="1"/>
    </location>
</feature>
<organism evidence="1 2">
    <name type="scientific">Candidatus Aeolococcus gillhamiae</name>
    <dbReference type="NCBI Taxonomy" id="3127015"/>
    <lineage>
        <taxon>Bacteria</taxon>
        <taxon>Bacillati</taxon>
        <taxon>Candidatus Dormiibacterota</taxon>
        <taxon>Candidatus Dormibacteria</taxon>
        <taxon>Candidatus Aeolococcales</taxon>
        <taxon>Candidatus Aeolococcaceae</taxon>
        <taxon>Candidatus Aeolococcus</taxon>
    </lineage>
</organism>